<gene>
    <name evidence="3" type="ORF">AFUS01_LOCUS1304</name>
</gene>
<feature type="domain" description="NodB homology" evidence="2">
    <location>
        <begin position="55"/>
        <end position="168"/>
    </location>
</feature>
<dbReference type="PANTHER" id="PTHR45985:SF8">
    <property type="entry name" value="CHITIN DEACETYLASE-LIKE 9, ISOFORM A"/>
    <property type="match status" value="1"/>
</dbReference>
<dbReference type="Pfam" id="PF01522">
    <property type="entry name" value="Polysacc_deac_1"/>
    <property type="match status" value="1"/>
</dbReference>
<dbReference type="GO" id="GO:0016810">
    <property type="term" value="F:hydrolase activity, acting on carbon-nitrogen (but not peptide) bonds"/>
    <property type="evidence" value="ECO:0007669"/>
    <property type="project" value="InterPro"/>
</dbReference>
<name>A0A8J2JCU6_9HEXA</name>
<dbReference type="InterPro" id="IPR002509">
    <property type="entry name" value="NODB_dom"/>
</dbReference>
<accession>A0A8J2JCU6</accession>
<dbReference type="InterPro" id="IPR052740">
    <property type="entry name" value="CE4"/>
</dbReference>
<evidence type="ECO:0000313" key="4">
    <source>
        <dbReference type="Proteomes" id="UP000708208"/>
    </source>
</evidence>
<organism evidence="3 4">
    <name type="scientific">Allacma fusca</name>
    <dbReference type="NCBI Taxonomy" id="39272"/>
    <lineage>
        <taxon>Eukaryota</taxon>
        <taxon>Metazoa</taxon>
        <taxon>Ecdysozoa</taxon>
        <taxon>Arthropoda</taxon>
        <taxon>Hexapoda</taxon>
        <taxon>Collembola</taxon>
        <taxon>Symphypleona</taxon>
        <taxon>Sminthuridae</taxon>
        <taxon>Allacma</taxon>
    </lineage>
</organism>
<evidence type="ECO:0000259" key="2">
    <source>
        <dbReference type="Pfam" id="PF01522"/>
    </source>
</evidence>
<reference evidence="3" key="1">
    <citation type="submission" date="2021-06" db="EMBL/GenBank/DDBJ databases">
        <authorList>
            <person name="Hodson N. C."/>
            <person name="Mongue J. A."/>
            <person name="Jaron S. K."/>
        </authorList>
    </citation>
    <scope>NUCLEOTIDE SEQUENCE</scope>
</reference>
<comment type="caution">
    <text evidence="3">The sequence shown here is derived from an EMBL/GenBank/DDBJ whole genome shotgun (WGS) entry which is preliminary data.</text>
</comment>
<dbReference type="OrthoDB" id="504708at2759"/>
<keyword evidence="4" id="KW-1185">Reference proteome</keyword>
<dbReference type="EMBL" id="CAJVCH010007281">
    <property type="protein sequence ID" value="CAG7660156.1"/>
    <property type="molecule type" value="Genomic_DNA"/>
</dbReference>
<protein>
    <recommendedName>
        <fullName evidence="2">NodB homology domain-containing protein</fullName>
    </recommendedName>
</protein>
<dbReference type="Proteomes" id="UP000708208">
    <property type="component" value="Unassembled WGS sequence"/>
</dbReference>
<feature type="chain" id="PRO_5035198650" description="NodB homology domain-containing protein" evidence="1">
    <location>
        <begin position="21"/>
        <end position="391"/>
    </location>
</feature>
<keyword evidence="1" id="KW-0732">Signal</keyword>
<dbReference type="GO" id="GO:0005975">
    <property type="term" value="P:carbohydrate metabolic process"/>
    <property type="evidence" value="ECO:0007669"/>
    <property type="project" value="InterPro"/>
</dbReference>
<sequence length="391" mass="43904">MKIILAISLAVLAITTIGTGKVVPKEYCDVDKCKLPNCFCSNIEVPGGLRTDEVPQIVYLTFDDGITSSNKGFYDELFTDERKNPNGAKISATFFVTHEYNDYTLTHQRYRQGHEIALHSITHKSDTGYWKELNKTGWELEVVQQRQTMATFARIPESEIVGFRAPFLQGGGDPMYEALNAAGFLYESSRPTRALSPVLWPYTGDYDTIQDCQIEPCPTQSHPGFWVSPLVDMFGTNGEPCAMVDTCQLAPKTADETFDLLWSNFQNHYTLQRAPFGVYTHAAWVLNPEAPWIKDGYLKFVDAILQLGDTYIVSIKKGLDWVRNPVTLADPNLLPESWKDKTIGNGCPLPFSCVFNSTYLPPDLQPGTRYMQSCAVCPPRYPWLGNPLGRP</sequence>
<feature type="signal peptide" evidence="1">
    <location>
        <begin position="1"/>
        <end position="20"/>
    </location>
</feature>
<dbReference type="PANTHER" id="PTHR45985">
    <property type="match status" value="1"/>
</dbReference>
<evidence type="ECO:0000256" key="1">
    <source>
        <dbReference type="SAM" id="SignalP"/>
    </source>
</evidence>
<evidence type="ECO:0000313" key="3">
    <source>
        <dbReference type="EMBL" id="CAG7660156.1"/>
    </source>
</evidence>
<dbReference type="AlphaFoldDB" id="A0A8J2JCU6"/>
<proteinExistence type="predicted"/>